<protein>
    <submittedName>
        <fullName evidence="1">Uncharacterized protein</fullName>
    </submittedName>
</protein>
<proteinExistence type="predicted"/>
<accession>A0A0E9X5P7</accession>
<sequence length="130" mass="14656">MPQAPHISLSTPMRPVKRCIKVYLVPKTRCLLLKGHTQSNSDTVTIYSLCIKRKNEITRQDNRKLRKLQSSNVHPNSQNKTVKPHAFRPLIQAVQQNGKLALQIDCNTSQHGTEIYGHCKRAASSVVGLF</sequence>
<reference evidence="1" key="1">
    <citation type="submission" date="2014-11" db="EMBL/GenBank/DDBJ databases">
        <authorList>
            <person name="Amaro Gonzalez C."/>
        </authorList>
    </citation>
    <scope>NUCLEOTIDE SEQUENCE</scope>
</reference>
<evidence type="ECO:0000313" key="1">
    <source>
        <dbReference type="EMBL" id="JAH97919.1"/>
    </source>
</evidence>
<dbReference type="EMBL" id="GBXM01010658">
    <property type="protein sequence ID" value="JAH97919.1"/>
    <property type="molecule type" value="Transcribed_RNA"/>
</dbReference>
<dbReference type="AlphaFoldDB" id="A0A0E9X5P7"/>
<organism evidence="1">
    <name type="scientific">Anguilla anguilla</name>
    <name type="common">European freshwater eel</name>
    <name type="synonym">Muraena anguilla</name>
    <dbReference type="NCBI Taxonomy" id="7936"/>
    <lineage>
        <taxon>Eukaryota</taxon>
        <taxon>Metazoa</taxon>
        <taxon>Chordata</taxon>
        <taxon>Craniata</taxon>
        <taxon>Vertebrata</taxon>
        <taxon>Euteleostomi</taxon>
        <taxon>Actinopterygii</taxon>
        <taxon>Neopterygii</taxon>
        <taxon>Teleostei</taxon>
        <taxon>Anguilliformes</taxon>
        <taxon>Anguillidae</taxon>
        <taxon>Anguilla</taxon>
    </lineage>
</organism>
<reference evidence="1" key="2">
    <citation type="journal article" date="2015" name="Fish Shellfish Immunol.">
        <title>Early steps in the European eel (Anguilla anguilla)-Vibrio vulnificus interaction in the gills: Role of the RtxA13 toxin.</title>
        <authorList>
            <person name="Callol A."/>
            <person name="Pajuelo D."/>
            <person name="Ebbesson L."/>
            <person name="Teles M."/>
            <person name="MacKenzie S."/>
            <person name="Amaro C."/>
        </authorList>
    </citation>
    <scope>NUCLEOTIDE SEQUENCE</scope>
</reference>
<name>A0A0E9X5P7_ANGAN</name>